<keyword evidence="2" id="KW-0472">Membrane</keyword>
<keyword evidence="2" id="KW-1133">Transmembrane helix</keyword>
<dbReference type="KEGG" id="hdf:AArcSl_1659"/>
<gene>
    <name evidence="3" type="ORF">AArcSl_1659</name>
</gene>
<sequence>MKRLVLTALVVLVLVGIPAAAAVDDVQSAELEIDQPHYIDDRIVTDDSGTVTLYEASGPELLLTLENVNGSVVDYGVEEDGGALKRHPDLDAWVFEAEADATYSLWWAVEETQVIEEDNETTTETVETRYEARLRVDQTSMQHYETGVVEDIREDAQSWQNWEDAVQSERIAGTDADIEEETDAALGLLRLRHNPIEALTGDFTSLLLTLFITLSGLVIVAMAVGAHLWSRRQDIIEQRRRRKLDAERADLEEQLDAMEAHERQAALEGLDWNDIFPDDVARAFRETLGETVLDGWLTIQPALDPEYLLRDRLRAMSDTHVAVREPVSDGGGESESDRTFEWASWRLEPRGSRPENRASEVRELDDPDQDVIEGISLDDPELVAFDLSEHADRDFEIEVDVDELVSRLDIDLRRDFDEDPELVAKYLTEFLQSVLDHDYTDRDGRVRPVRHALNLWLRALRHIGEREGVPTARYQAQHVEMLLRTYDREEEIADWVDRVELGQVQE</sequence>
<name>A0A343TJL6_9EURY</name>
<keyword evidence="2" id="KW-0812">Transmembrane</keyword>
<feature type="transmembrane region" description="Helical" evidence="2">
    <location>
        <begin position="206"/>
        <end position="230"/>
    </location>
</feature>
<organism evidence="3 4">
    <name type="scientific">Halalkaliarchaeum desulfuricum</name>
    <dbReference type="NCBI Taxonomy" id="2055893"/>
    <lineage>
        <taxon>Archaea</taxon>
        <taxon>Methanobacteriati</taxon>
        <taxon>Methanobacteriota</taxon>
        <taxon>Stenosarchaea group</taxon>
        <taxon>Halobacteria</taxon>
        <taxon>Halobacteriales</taxon>
        <taxon>Haloferacaceae</taxon>
        <taxon>Halalkaliarchaeum</taxon>
    </lineage>
</organism>
<keyword evidence="4" id="KW-1185">Reference proteome</keyword>
<evidence type="ECO:0000313" key="3">
    <source>
        <dbReference type="EMBL" id="AUX09288.1"/>
    </source>
</evidence>
<feature type="coiled-coil region" evidence="1">
    <location>
        <begin position="241"/>
        <end position="268"/>
    </location>
</feature>
<keyword evidence="1" id="KW-0175">Coiled coil</keyword>
<dbReference type="EMBL" id="CP025066">
    <property type="protein sequence ID" value="AUX09288.1"/>
    <property type="molecule type" value="Genomic_DNA"/>
</dbReference>
<protein>
    <submittedName>
        <fullName evidence="3">Uncharacterized protein</fullName>
    </submittedName>
</protein>
<evidence type="ECO:0000256" key="1">
    <source>
        <dbReference type="SAM" id="Coils"/>
    </source>
</evidence>
<dbReference type="GeneID" id="37878013"/>
<dbReference type="RefSeq" id="WP_119817635.1">
    <property type="nucleotide sequence ID" value="NZ_CP025066.1"/>
</dbReference>
<reference evidence="4" key="1">
    <citation type="submission" date="2017-11" db="EMBL/GenBank/DDBJ databases">
        <title>Phenotypic and genomic properties of facultatively anaerobic sulfur-reducing natronoarchaea from hypersaline soda lakes.</title>
        <authorList>
            <person name="Sorokin D.Y."/>
            <person name="Kublanov I.V."/>
            <person name="Roman P."/>
            <person name="Sinninghe Damste J.S."/>
            <person name="Golyshin P.N."/>
            <person name="Rojo D."/>
            <person name="Ciordia S."/>
            <person name="Mena M.D.C."/>
            <person name="Ferrer M."/>
            <person name="Messina E."/>
            <person name="Smedile F."/>
            <person name="La Spada G."/>
            <person name="La Cono V."/>
            <person name="Yakimov M.M."/>
        </authorList>
    </citation>
    <scope>NUCLEOTIDE SEQUENCE [LARGE SCALE GENOMIC DNA]</scope>
    <source>
        <strain evidence="4">AArc-Sl</strain>
    </source>
</reference>
<dbReference type="AlphaFoldDB" id="A0A343TJL6"/>
<evidence type="ECO:0000313" key="4">
    <source>
        <dbReference type="Proteomes" id="UP000263012"/>
    </source>
</evidence>
<evidence type="ECO:0000256" key="2">
    <source>
        <dbReference type="SAM" id="Phobius"/>
    </source>
</evidence>
<proteinExistence type="predicted"/>
<dbReference type="OrthoDB" id="351315at2157"/>
<accession>A0A343TJL6</accession>
<dbReference type="Proteomes" id="UP000263012">
    <property type="component" value="Chromosome"/>
</dbReference>